<dbReference type="Pfam" id="PF02826">
    <property type="entry name" value="2-Hacid_dh_C"/>
    <property type="match status" value="1"/>
</dbReference>
<evidence type="ECO:0000256" key="1">
    <source>
        <dbReference type="ARBA" id="ARBA00023002"/>
    </source>
</evidence>
<accession>A0A813EX00</accession>
<evidence type="ECO:0000313" key="5">
    <source>
        <dbReference type="Proteomes" id="UP000654075"/>
    </source>
</evidence>
<sequence length="109" mass="11662">AVLVNVGRGQVVDEDALYEALSSGQLLGAGVDCWYKYPTSVASRQCTPVSDRLDFASLPNLVLSPHRAGAVGLPRTEQARMHCLAKLCNAAVEGGVWTMPNRVDMAKGY</sequence>
<evidence type="ECO:0000256" key="2">
    <source>
        <dbReference type="ARBA" id="ARBA00023027"/>
    </source>
</evidence>
<proteinExistence type="predicted"/>
<dbReference type="OrthoDB" id="423981at2759"/>
<reference evidence="4" key="1">
    <citation type="submission" date="2021-02" db="EMBL/GenBank/DDBJ databases">
        <authorList>
            <person name="Dougan E. K."/>
            <person name="Rhodes N."/>
            <person name="Thang M."/>
            <person name="Chan C."/>
        </authorList>
    </citation>
    <scope>NUCLEOTIDE SEQUENCE</scope>
</reference>
<keyword evidence="5" id="KW-1185">Reference proteome</keyword>
<dbReference type="GO" id="GO:0051287">
    <property type="term" value="F:NAD binding"/>
    <property type="evidence" value="ECO:0007669"/>
    <property type="project" value="InterPro"/>
</dbReference>
<protein>
    <recommendedName>
        <fullName evidence="3">D-isomer specific 2-hydroxyacid dehydrogenase NAD-binding domain-containing protein</fullName>
    </recommendedName>
</protein>
<gene>
    <name evidence="4" type="ORF">PGLA1383_LOCUS22569</name>
</gene>
<evidence type="ECO:0000313" key="4">
    <source>
        <dbReference type="EMBL" id="CAE8604407.1"/>
    </source>
</evidence>
<comment type="caution">
    <text evidence="4">The sequence shown here is derived from an EMBL/GenBank/DDBJ whole genome shotgun (WGS) entry which is preliminary data.</text>
</comment>
<dbReference type="GO" id="GO:0016618">
    <property type="term" value="F:hydroxypyruvate reductase [NAD(P)H] activity"/>
    <property type="evidence" value="ECO:0007669"/>
    <property type="project" value="TreeGrafter"/>
</dbReference>
<organism evidence="4 5">
    <name type="scientific">Polarella glacialis</name>
    <name type="common">Dinoflagellate</name>
    <dbReference type="NCBI Taxonomy" id="89957"/>
    <lineage>
        <taxon>Eukaryota</taxon>
        <taxon>Sar</taxon>
        <taxon>Alveolata</taxon>
        <taxon>Dinophyceae</taxon>
        <taxon>Suessiales</taxon>
        <taxon>Suessiaceae</taxon>
        <taxon>Polarella</taxon>
    </lineage>
</organism>
<dbReference type="PANTHER" id="PTHR10996">
    <property type="entry name" value="2-HYDROXYACID DEHYDROGENASE-RELATED"/>
    <property type="match status" value="1"/>
</dbReference>
<dbReference type="InterPro" id="IPR006140">
    <property type="entry name" value="D-isomer_DH_NAD-bd"/>
</dbReference>
<dbReference type="Gene3D" id="3.40.50.720">
    <property type="entry name" value="NAD(P)-binding Rossmann-like Domain"/>
    <property type="match status" value="2"/>
</dbReference>
<dbReference type="InterPro" id="IPR036291">
    <property type="entry name" value="NAD(P)-bd_dom_sf"/>
</dbReference>
<evidence type="ECO:0000259" key="3">
    <source>
        <dbReference type="Pfam" id="PF02826"/>
    </source>
</evidence>
<dbReference type="GO" id="GO:0005829">
    <property type="term" value="C:cytosol"/>
    <property type="evidence" value="ECO:0007669"/>
    <property type="project" value="TreeGrafter"/>
</dbReference>
<dbReference type="GO" id="GO:0030267">
    <property type="term" value="F:glyoxylate reductase (NADPH) activity"/>
    <property type="evidence" value="ECO:0007669"/>
    <property type="project" value="TreeGrafter"/>
</dbReference>
<dbReference type="PANTHER" id="PTHR10996:SF178">
    <property type="entry name" value="2-HYDROXYACID DEHYDROGENASE YGL185C-RELATED"/>
    <property type="match status" value="1"/>
</dbReference>
<feature type="non-terminal residue" evidence="4">
    <location>
        <position position="1"/>
    </location>
</feature>
<dbReference type="EMBL" id="CAJNNV010016409">
    <property type="protein sequence ID" value="CAE8604407.1"/>
    <property type="molecule type" value="Genomic_DNA"/>
</dbReference>
<feature type="domain" description="D-isomer specific 2-hydroxyacid dehydrogenase NAD-binding" evidence="3">
    <location>
        <begin position="1"/>
        <end position="68"/>
    </location>
</feature>
<dbReference type="SUPFAM" id="SSF51735">
    <property type="entry name" value="NAD(P)-binding Rossmann-fold domains"/>
    <property type="match status" value="1"/>
</dbReference>
<dbReference type="InterPro" id="IPR050223">
    <property type="entry name" value="D-isomer_2-hydroxyacid_DH"/>
</dbReference>
<keyword evidence="1" id="KW-0560">Oxidoreductase</keyword>
<name>A0A813EX00_POLGL</name>
<dbReference type="Proteomes" id="UP000654075">
    <property type="component" value="Unassembled WGS sequence"/>
</dbReference>
<dbReference type="AlphaFoldDB" id="A0A813EX00"/>
<keyword evidence="2" id="KW-0520">NAD</keyword>